<feature type="domain" description="AB hydrolase-1" evidence="6">
    <location>
        <begin position="142"/>
        <end position="314"/>
    </location>
</feature>
<keyword evidence="2 5" id="KW-0732">Signal</keyword>
<dbReference type="Proteomes" id="UP000598360">
    <property type="component" value="Unassembled WGS sequence"/>
</dbReference>
<feature type="signal peptide" evidence="5">
    <location>
        <begin position="1"/>
        <end position="21"/>
    </location>
</feature>
<evidence type="ECO:0000313" key="8">
    <source>
        <dbReference type="EMBL" id="MBE9373027.1"/>
    </source>
</evidence>
<dbReference type="InterPro" id="IPR013595">
    <property type="entry name" value="Pept_S33_TAP-like_C"/>
</dbReference>
<evidence type="ECO:0000259" key="7">
    <source>
        <dbReference type="Pfam" id="PF08386"/>
    </source>
</evidence>
<evidence type="ECO:0000259" key="6">
    <source>
        <dbReference type="Pfam" id="PF00561"/>
    </source>
</evidence>
<dbReference type="GO" id="GO:0016787">
    <property type="term" value="F:hydrolase activity"/>
    <property type="evidence" value="ECO:0007669"/>
    <property type="project" value="UniProtKB-KW"/>
</dbReference>
<feature type="compositionally biased region" description="Pro residues" evidence="4">
    <location>
        <begin position="43"/>
        <end position="58"/>
    </location>
</feature>
<organism evidence="8 9">
    <name type="scientific">Saccharopolyspora montiporae</name>
    <dbReference type="NCBI Taxonomy" id="2781240"/>
    <lineage>
        <taxon>Bacteria</taxon>
        <taxon>Bacillati</taxon>
        <taxon>Actinomycetota</taxon>
        <taxon>Actinomycetes</taxon>
        <taxon>Pseudonocardiales</taxon>
        <taxon>Pseudonocardiaceae</taxon>
        <taxon>Saccharopolyspora</taxon>
    </lineage>
</organism>
<comment type="caution">
    <text evidence="8">The sequence shown here is derived from an EMBL/GenBank/DDBJ whole genome shotgun (WGS) entry which is preliminary data.</text>
</comment>
<dbReference type="InterPro" id="IPR029058">
    <property type="entry name" value="AB_hydrolase_fold"/>
</dbReference>
<dbReference type="EMBL" id="JADEYC010000002">
    <property type="protein sequence ID" value="MBE9373027.1"/>
    <property type="molecule type" value="Genomic_DNA"/>
</dbReference>
<proteinExistence type="inferred from homology"/>
<dbReference type="Gene3D" id="3.40.50.1820">
    <property type="entry name" value="alpha/beta hydrolase"/>
    <property type="match status" value="1"/>
</dbReference>
<feature type="domain" description="Peptidase S33 tripeptidyl aminopeptidase-like C-terminal" evidence="7">
    <location>
        <begin position="417"/>
        <end position="516"/>
    </location>
</feature>
<evidence type="ECO:0000313" key="9">
    <source>
        <dbReference type="Proteomes" id="UP000598360"/>
    </source>
</evidence>
<comment type="similarity">
    <text evidence="1">Belongs to the peptidase S33 family.</text>
</comment>
<evidence type="ECO:0000256" key="5">
    <source>
        <dbReference type="SAM" id="SignalP"/>
    </source>
</evidence>
<dbReference type="RefSeq" id="WP_193926478.1">
    <property type="nucleotide sequence ID" value="NZ_JADEYC010000002.1"/>
</dbReference>
<feature type="region of interest" description="Disordered" evidence="4">
    <location>
        <begin position="28"/>
        <end position="65"/>
    </location>
</feature>
<accession>A0A929FYT0</accession>
<protein>
    <submittedName>
        <fullName evidence="8">Alpha/beta fold hydrolase</fullName>
    </submittedName>
</protein>
<gene>
    <name evidence="8" type="ORF">IQ251_01065</name>
</gene>
<dbReference type="InterPro" id="IPR000073">
    <property type="entry name" value="AB_hydrolase_1"/>
</dbReference>
<evidence type="ECO:0000256" key="1">
    <source>
        <dbReference type="ARBA" id="ARBA00010088"/>
    </source>
</evidence>
<evidence type="ECO:0000256" key="2">
    <source>
        <dbReference type="ARBA" id="ARBA00022729"/>
    </source>
</evidence>
<dbReference type="Pfam" id="PF08386">
    <property type="entry name" value="Abhydrolase_4"/>
    <property type="match status" value="1"/>
</dbReference>
<dbReference type="PANTHER" id="PTHR43248">
    <property type="entry name" value="2-SUCCINYL-6-HYDROXY-2,4-CYCLOHEXADIENE-1-CARBOXYLATE SYNTHASE"/>
    <property type="match status" value="1"/>
</dbReference>
<dbReference type="InterPro" id="IPR051601">
    <property type="entry name" value="Serine_prot/Carboxylest_S33"/>
</dbReference>
<dbReference type="PROSITE" id="PS51257">
    <property type="entry name" value="PROKAR_LIPOPROTEIN"/>
    <property type="match status" value="1"/>
</dbReference>
<evidence type="ECO:0000256" key="4">
    <source>
        <dbReference type="SAM" id="MobiDB-lite"/>
    </source>
</evidence>
<name>A0A929FYT0_9PSEU</name>
<keyword evidence="9" id="KW-1185">Reference proteome</keyword>
<dbReference type="Pfam" id="PF00561">
    <property type="entry name" value="Abhydrolase_1"/>
    <property type="match status" value="1"/>
</dbReference>
<dbReference type="AlphaFoldDB" id="A0A929FYT0"/>
<dbReference type="PANTHER" id="PTHR43248:SF29">
    <property type="entry name" value="TRIPEPTIDYL AMINOPEPTIDASE"/>
    <property type="match status" value="1"/>
</dbReference>
<reference evidence="8" key="1">
    <citation type="submission" date="2020-10" db="EMBL/GenBank/DDBJ databases">
        <title>Diversity and distribution of actinomycetes associated with coral in the coast of Hainan.</title>
        <authorList>
            <person name="Li F."/>
        </authorList>
    </citation>
    <scope>NUCLEOTIDE SEQUENCE</scope>
    <source>
        <strain evidence="8">HNM0983</strain>
    </source>
</reference>
<dbReference type="SUPFAM" id="SSF53474">
    <property type="entry name" value="alpha/beta-Hydrolases"/>
    <property type="match status" value="1"/>
</dbReference>
<sequence>MPRSLHRAAAALLGLALLAGAGCSAGPSQRPAVAYHDAEQQVPPAPQPPGPAPVPPLGAPGGETLDWSDCREQTAAELGVPAPAEPVSCAQLRSVLDPPEAPTRGTARSEVIKFGEGVPLLVLSDVAGEPGTTAAARMALRLPPEVRERFAVIGIDRRGTGASDPAECVPPEHRATIAGFDPLSTDRAELDVLLDSVRSASQECLLTLDERLQAYDTWRTAADLEQLRVELGVDKLHAIGRGEAGRLLTTYTERFPESVGRMVVDGAPDPTRDAAGEAELRAEAAEQTLDQFAADCAARRCPLGPDARAAVLDLLDSARTAPPAGPDGPVPPGRIARALLLGLEEPARWPELAQGLADAARGDGSWVATATAPVVEHTGADPPWLDGELITGCNDTTMRVPPERSADLAAEWSARFPVFGALSAQQLVWCGLWPAPQQPLPTPKQAGLPPIPVIATEHDVRSNELGTEHLADQLESGVPVRWQGSGHGAVGRSECITDAVSRFLLDGTVPTEGMVCPG</sequence>
<keyword evidence="3 8" id="KW-0378">Hydrolase</keyword>
<feature type="chain" id="PRO_5039116239" evidence="5">
    <location>
        <begin position="22"/>
        <end position="518"/>
    </location>
</feature>
<evidence type="ECO:0000256" key="3">
    <source>
        <dbReference type="ARBA" id="ARBA00022801"/>
    </source>
</evidence>